<accession>A0A285FLV2</accession>
<dbReference type="AlphaFoldDB" id="A0A285FLV2"/>
<protein>
    <submittedName>
        <fullName evidence="1">Uncharacterized protein</fullName>
    </submittedName>
</protein>
<evidence type="ECO:0000313" key="1">
    <source>
        <dbReference type="EMBL" id="SNY11316.1"/>
    </source>
</evidence>
<dbReference type="RefSeq" id="WP_097318197.1">
    <property type="nucleotide sequence ID" value="NZ_OBDY01000001.1"/>
</dbReference>
<organism evidence="1 2">
    <name type="scientific">Paractinoplanes atraurantiacus</name>
    <dbReference type="NCBI Taxonomy" id="1036182"/>
    <lineage>
        <taxon>Bacteria</taxon>
        <taxon>Bacillati</taxon>
        <taxon>Actinomycetota</taxon>
        <taxon>Actinomycetes</taxon>
        <taxon>Micromonosporales</taxon>
        <taxon>Micromonosporaceae</taxon>
        <taxon>Paractinoplanes</taxon>
    </lineage>
</organism>
<keyword evidence="2" id="KW-1185">Reference proteome</keyword>
<dbReference type="OrthoDB" id="3298284at2"/>
<reference evidence="1 2" key="1">
    <citation type="submission" date="2017-09" db="EMBL/GenBank/DDBJ databases">
        <authorList>
            <person name="Ehlers B."/>
            <person name="Leendertz F.H."/>
        </authorList>
    </citation>
    <scope>NUCLEOTIDE SEQUENCE [LARGE SCALE GENOMIC DNA]</scope>
    <source>
        <strain evidence="1 2">CGMCC 4.6857</strain>
    </source>
</reference>
<name>A0A285FLV2_9ACTN</name>
<sequence>MIAPITFPRVTGTTATYLHPLLQSAALQQSSRVADTQPRTTAPTLEMPAIPAVTSVDRTAAYSAGLARDATVAANTVKATAKVAPTVDETDPTTMLARQMVMERASTQVGVLLSRAAGERRVALMSGVPASRLADLNTTTSRLYHALDLTA</sequence>
<evidence type="ECO:0000313" key="2">
    <source>
        <dbReference type="Proteomes" id="UP000219612"/>
    </source>
</evidence>
<dbReference type="Proteomes" id="UP000219612">
    <property type="component" value="Unassembled WGS sequence"/>
</dbReference>
<dbReference type="EMBL" id="OBDY01000001">
    <property type="protein sequence ID" value="SNY11316.1"/>
    <property type="molecule type" value="Genomic_DNA"/>
</dbReference>
<gene>
    <name evidence="1" type="ORF">SAMN05421748_101976</name>
</gene>
<proteinExistence type="predicted"/>